<dbReference type="EMBL" id="JACIDX010000009">
    <property type="protein sequence ID" value="MBB3955695.1"/>
    <property type="molecule type" value="Genomic_DNA"/>
</dbReference>
<keyword evidence="5" id="KW-1185">Reference proteome</keyword>
<name>A0A7W6CHQ4_9SPHN</name>
<evidence type="ECO:0000259" key="3">
    <source>
        <dbReference type="Pfam" id="PF01261"/>
    </source>
</evidence>
<dbReference type="Gene3D" id="3.20.20.150">
    <property type="entry name" value="Divalent-metal-dependent TIM barrel enzymes"/>
    <property type="match status" value="1"/>
</dbReference>
<evidence type="ECO:0000256" key="1">
    <source>
        <dbReference type="ARBA" id="ARBA00023235"/>
    </source>
</evidence>
<comment type="caution">
    <text evidence="4">The sequence shown here is derived from an EMBL/GenBank/DDBJ whole genome shotgun (WGS) entry which is preliminary data.</text>
</comment>
<sequence>MTMRTDHFPVSRRMLGRMAIGASMASLTPFSAMAASAPPAPRFSVMAWALGHDIPFERQLSIISQAGYQGIELTGEFRNWTKAETREAASRIRGHGLVVDAMAGVRTGFAKIEATAQFLTELSQVIESAVTLGCGRVILVSGPVAPDMAPAEQQSRVAEALQKAAELAAAASIELVIEPIDRFENPTCFLTGARQAKSILQQVNKPNVKILFDIFHEQRAYGNVLETLELLIKDISLIHIADSPQRGAPGTGELNFQRVYSELGRLGYHDWIAMEFYPEGDPVPPLLTARHQAIEAMSRQRALEAPA</sequence>
<reference evidence="4 5" key="1">
    <citation type="submission" date="2020-08" db="EMBL/GenBank/DDBJ databases">
        <title>Genomic Encyclopedia of Type Strains, Phase IV (KMG-IV): sequencing the most valuable type-strain genomes for metagenomic binning, comparative biology and taxonomic classification.</title>
        <authorList>
            <person name="Goeker M."/>
        </authorList>
    </citation>
    <scope>NUCLEOTIDE SEQUENCE [LARGE SCALE GENOMIC DNA]</scope>
    <source>
        <strain evidence="4 5">DSM 27057</strain>
    </source>
</reference>
<keyword evidence="4" id="KW-0670">Pyruvate</keyword>
<keyword evidence="2" id="KW-0732">Signal</keyword>
<accession>A0A7W6CHQ4</accession>
<protein>
    <submittedName>
        <fullName evidence="4">Hydroxypyruvate isomerase</fullName>
        <ecNumber evidence="4">5.3.1.22</ecNumber>
    </submittedName>
</protein>
<dbReference type="EC" id="5.3.1.22" evidence="4"/>
<keyword evidence="1 4" id="KW-0413">Isomerase</keyword>
<dbReference type="GO" id="GO:0008903">
    <property type="term" value="F:hydroxypyruvate isomerase activity"/>
    <property type="evidence" value="ECO:0007669"/>
    <property type="project" value="UniProtKB-EC"/>
</dbReference>
<dbReference type="InterPro" id="IPR050417">
    <property type="entry name" value="Sugar_Epim/Isomerase"/>
</dbReference>
<evidence type="ECO:0000256" key="2">
    <source>
        <dbReference type="SAM" id="SignalP"/>
    </source>
</evidence>
<feature type="signal peptide" evidence="2">
    <location>
        <begin position="1"/>
        <end position="34"/>
    </location>
</feature>
<dbReference type="PANTHER" id="PTHR43489">
    <property type="entry name" value="ISOMERASE"/>
    <property type="match status" value="1"/>
</dbReference>
<organism evidence="4 5">
    <name type="scientific">Novosphingobium sediminicola</name>
    <dbReference type="NCBI Taxonomy" id="563162"/>
    <lineage>
        <taxon>Bacteria</taxon>
        <taxon>Pseudomonadati</taxon>
        <taxon>Pseudomonadota</taxon>
        <taxon>Alphaproteobacteria</taxon>
        <taxon>Sphingomonadales</taxon>
        <taxon>Sphingomonadaceae</taxon>
        <taxon>Novosphingobium</taxon>
    </lineage>
</organism>
<dbReference type="InterPro" id="IPR013022">
    <property type="entry name" value="Xyl_isomerase-like_TIM-brl"/>
</dbReference>
<dbReference type="SUPFAM" id="SSF51658">
    <property type="entry name" value="Xylose isomerase-like"/>
    <property type="match status" value="1"/>
</dbReference>
<proteinExistence type="predicted"/>
<gene>
    <name evidence="4" type="ORF">GGR38_002651</name>
</gene>
<evidence type="ECO:0000313" key="5">
    <source>
        <dbReference type="Proteomes" id="UP000548867"/>
    </source>
</evidence>
<dbReference type="InterPro" id="IPR036237">
    <property type="entry name" value="Xyl_isomerase-like_sf"/>
</dbReference>
<feature type="chain" id="PRO_5030835569" evidence="2">
    <location>
        <begin position="35"/>
        <end position="307"/>
    </location>
</feature>
<evidence type="ECO:0000313" key="4">
    <source>
        <dbReference type="EMBL" id="MBB3955695.1"/>
    </source>
</evidence>
<feature type="domain" description="Xylose isomerase-like TIM barrel" evidence="3">
    <location>
        <begin position="62"/>
        <end position="284"/>
    </location>
</feature>
<dbReference type="RefSeq" id="WP_183626198.1">
    <property type="nucleotide sequence ID" value="NZ_JACIDX010000009.1"/>
</dbReference>
<dbReference type="AlphaFoldDB" id="A0A7W6CHQ4"/>
<dbReference type="Proteomes" id="UP000548867">
    <property type="component" value="Unassembled WGS sequence"/>
</dbReference>
<dbReference type="Pfam" id="PF01261">
    <property type="entry name" value="AP_endonuc_2"/>
    <property type="match status" value="1"/>
</dbReference>